<evidence type="ECO:0000313" key="2">
    <source>
        <dbReference type="EMBL" id="SEU33182.1"/>
    </source>
</evidence>
<evidence type="ECO:0008006" key="4">
    <source>
        <dbReference type="Google" id="ProtNLM"/>
    </source>
</evidence>
<evidence type="ECO:0000313" key="3">
    <source>
        <dbReference type="Proteomes" id="UP000199181"/>
    </source>
</evidence>
<protein>
    <recommendedName>
        <fullName evidence="4">Lipoprotein</fullName>
    </recommendedName>
</protein>
<accession>A0A1I0L1M7</accession>
<dbReference type="RefSeq" id="WP_143076190.1">
    <property type="nucleotide sequence ID" value="NZ_FOIJ01000017.1"/>
</dbReference>
<organism evidence="2 3">
    <name type="scientific">Stigmatella erecta</name>
    <dbReference type="NCBI Taxonomy" id="83460"/>
    <lineage>
        <taxon>Bacteria</taxon>
        <taxon>Pseudomonadati</taxon>
        <taxon>Myxococcota</taxon>
        <taxon>Myxococcia</taxon>
        <taxon>Myxococcales</taxon>
        <taxon>Cystobacterineae</taxon>
        <taxon>Archangiaceae</taxon>
        <taxon>Stigmatella</taxon>
    </lineage>
</organism>
<proteinExistence type="predicted"/>
<reference evidence="3" key="1">
    <citation type="submission" date="2016-10" db="EMBL/GenBank/DDBJ databases">
        <authorList>
            <person name="Varghese N."/>
            <person name="Submissions S."/>
        </authorList>
    </citation>
    <scope>NUCLEOTIDE SEQUENCE [LARGE SCALE GENOMIC DNA]</scope>
    <source>
        <strain evidence="3">DSM 16858</strain>
    </source>
</reference>
<keyword evidence="3" id="KW-1185">Reference proteome</keyword>
<dbReference type="EMBL" id="FOIJ01000017">
    <property type="protein sequence ID" value="SEU33182.1"/>
    <property type="molecule type" value="Genomic_DNA"/>
</dbReference>
<sequence>MRLSLVGLLTGIVLSACTTAASPGRSPRTYAWSTDSPSNACRVNPANCAAMGMTRRDAAEAGLSLAAALKTLNPEQKLELHQLLHECAKWADDEVNQRRLAGQRPTHQQCQELIQDAHGKQVARAVVFGIEKHEAALRCAQEKLAKLWPGGFSLQQRYGYDRETGRVWLISETQAQKLLRQGQGKALRGTLIPDVVIHTGHGLQILAVYDFKFPCPGSNEARWSLYPPGHEYESNLQGDIYKEAFGIPPFRASPIWGIQ</sequence>
<gene>
    <name evidence="2" type="ORF">SAMN05443639_11761</name>
</gene>
<dbReference type="Proteomes" id="UP000199181">
    <property type="component" value="Unassembled WGS sequence"/>
</dbReference>
<dbReference type="AlphaFoldDB" id="A0A1I0L1M7"/>
<dbReference type="PROSITE" id="PS51257">
    <property type="entry name" value="PROKAR_LIPOPROTEIN"/>
    <property type="match status" value="1"/>
</dbReference>
<keyword evidence="1" id="KW-0732">Signal</keyword>
<name>A0A1I0L1M7_9BACT</name>
<feature type="chain" id="PRO_5011726838" description="Lipoprotein" evidence="1">
    <location>
        <begin position="21"/>
        <end position="259"/>
    </location>
</feature>
<feature type="signal peptide" evidence="1">
    <location>
        <begin position="1"/>
        <end position="20"/>
    </location>
</feature>
<evidence type="ECO:0000256" key="1">
    <source>
        <dbReference type="SAM" id="SignalP"/>
    </source>
</evidence>